<comment type="caution">
    <text evidence="11">The sequence shown here is derived from an EMBL/GenBank/DDBJ whole genome shotgun (WGS) entry which is preliminary data.</text>
</comment>
<dbReference type="GO" id="GO:0003712">
    <property type="term" value="F:transcription coregulator activity"/>
    <property type="evidence" value="ECO:0007669"/>
    <property type="project" value="InterPro"/>
</dbReference>
<dbReference type="GO" id="GO:0006357">
    <property type="term" value="P:regulation of transcription by RNA polymerase II"/>
    <property type="evidence" value="ECO:0007669"/>
    <property type="project" value="InterPro"/>
</dbReference>
<feature type="compositionally biased region" description="Basic and acidic residues" evidence="10">
    <location>
        <begin position="239"/>
        <end position="250"/>
    </location>
</feature>
<feature type="compositionally biased region" description="Basic and acidic residues" evidence="10">
    <location>
        <begin position="156"/>
        <end position="165"/>
    </location>
</feature>
<dbReference type="InterPro" id="IPR013942">
    <property type="entry name" value="Mediator_Med19_fun"/>
</dbReference>
<evidence type="ECO:0000256" key="8">
    <source>
        <dbReference type="ARBA" id="ARBA00032018"/>
    </source>
</evidence>
<evidence type="ECO:0000256" key="9">
    <source>
        <dbReference type="RuleBase" id="RU364151"/>
    </source>
</evidence>
<keyword evidence="12" id="KW-1185">Reference proteome</keyword>
<dbReference type="GO" id="GO:0016592">
    <property type="term" value="C:mediator complex"/>
    <property type="evidence" value="ECO:0007669"/>
    <property type="project" value="InterPro"/>
</dbReference>
<dbReference type="AlphaFoldDB" id="A0AAN7T425"/>
<comment type="subcellular location">
    <subcellularLocation>
        <location evidence="1 9">Nucleus</location>
    </subcellularLocation>
</comment>
<reference evidence="11 12" key="1">
    <citation type="submission" date="2023-08" db="EMBL/GenBank/DDBJ databases">
        <title>Black Yeasts Isolated from many extreme environments.</title>
        <authorList>
            <person name="Coleine C."/>
            <person name="Stajich J.E."/>
            <person name="Selbmann L."/>
        </authorList>
    </citation>
    <scope>NUCLEOTIDE SEQUENCE [LARGE SCALE GENOMIC DNA]</scope>
    <source>
        <strain evidence="11 12">CCFEE 5910</strain>
    </source>
</reference>
<keyword evidence="6 9" id="KW-0804">Transcription</keyword>
<sequence>MSYHSTAPRLPLSPASPPESGVKQQPILKGPVVTPQTPPYPDHMSVATKRYVSPYQDSRHTNEMADLPSENYINQPPRASISSATPQQQTTLKRPLSQDEDERPMSKRQKREGTEEGMRTELSSTSTNHDRQKESQQEQDSRPNVSSEVQSPLEEVSGKDKAELDSIFKDVGPALRLRNTSRKGPLVDTSKHILGTYGLHDLLSGMARTDPSTGEKINKLRKSYEGQIKTAGLSGRNRPWKEPRAEDSEHSNMYGWSRLPPERFAEDQVESKVGDIDSLRRGMGSALQLNSGTMPPKMIAEWDDVLGHEAKRPAAPQHTPSQQQSRIPNGVRPAQHLTVPSDKIKTRGKKRSYGDHTFDGYTGYADGYSEPDHSDGDRDYADRGKKRRKD</sequence>
<organism evidence="11 12">
    <name type="scientific">Lithohypha guttulata</name>
    <dbReference type="NCBI Taxonomy" id="1690604"/>
    <lineage>
        <taxon>Eukaryota</taxon>
        <taxon>Fungi</taxon>
        <taxon>Dikarya</taxon>
        <taxon>Ascomycota</taxon>
        <taxon>Pezizomycotina</taxon>
        <taxon>Eurotiomycetes</taxon>
        <taxon>Chaetothyriomycetidae</taxon>
        <taxon>Chaetothyriales</taxon>
        <taxon>Trichomeriaceae</taxon>
        <taxon>Lithohypha</taxon>
    </lineage>
</organism>
<feature type="compositionally biased region" description="Basic and acidic residues" evidence="10">
    <location>
        <begin position="128"/>
        <end position="141"/>
    </location>
</feature>
<keyword evidence="4 9" id="KW-0805">Transcription regulation</keyword>
<feature type="compositionally biased region" description="Polar residues" evidence="10">
    <location>
        <begin position="318"/>
        <end position="327"/>
    </location>
</feature>
<evidence type="ECO:0000256" key="4">
    <source>
        <dbReference type="ARBA" id="ARBA00023015"/>
    </source>
</evidence>
<feature type="compositionally biased region" description="Polar residues" evidence="10">
    <location>
        <begin position="80"/>
        <end position="92"/>
    </location>
</feature>
<evidence type="ECO:0000256" key="1">
    <source>
        <dbReference type="ARBA" id="ARBA00004123"/>
    </source>
</evidence>
<accession>A0AAN7T425</accession>
<dbReference type="EMBL" id="JAVRRJ010000001">
    <property type="protein sequence ID" value="KAK5089979.1"/>
    <property type="molecule type" value="Genomic_DNA"/>
</dbReference>
<evidence type="ECO:0000256" key="6">
    <source>
        <dbReference type="ARBA" id="ARBA00023163"/>
    </source>
</evidence>
<evidence type="ECO:0000313" key="11">
    <source>
        <dbReference type="EMBL" id="KAK5089979.1"/>
    </source>
</evidence>
<evidence type="ECO:0000256" key="3">
    <source>
        <dbReference type="ARBA" id="ARBA00019615"/>
    </source>
</evidence>
<gene>
    <name evidence="9" type="primary">MED19</name>
    <name evidence="11" type="ORF">LTR05_000147</name>
</gene>
<feature type="region of interest" description="Disordered" evidence="10">
    <location>
        <begin position="287"/>
        <end position="390"/>
    </location>
</feature>
<keyword evidence="7 9" id="KW-0539">Nucleus</keyword>
<evidence type="ECO:0000256" key="2">
    <source>
        <dbReference type="ARBA" id="ARBA00009259"/>
    </source>
</evidence>
<evidence type="ECO:0000256" key="7">
    <source>
        <dbReference type="ARBA" id="ARBA00023242"/>
    </source>
</evidence>
<comment type="similarity">
    <text evidence="2 9">Belongs to the Mediator complex subunit 19 family.</text>
</comment>
<feature type="region of interest" description="Disordered" evidence="10">
    <location>
        <begin position="233"/>
        <end position="254"/>
    </location>
</feature>
<keyword evidence="5 9" id="KW-0010">Activator</keyword>
<proteinExistence type="inferred from homology"/>
<evidence type="ECO:0000313" key="12">
    <source>
        <dbReference type="Proteomes" id="UP001309876"/>
    </source>
</evidence>
<evidence type="ECO:0000256" key="5">
    <source>
        <dbReference type="ARBA" id="ARBA00023159"/>
    </source>
</evidence>
<comment type="function">
    <text evidence="9">Component of the Mediator complex, a coactivator involved in the regulated transcription of nearly all RNA polymerase II-dependent genes. Mediator functions as a bridge to convey information from gene-specific regulatory proteins to the basal RNA polymerase II transcription machinery. Mediator is recruited to promoters by direct interactions with regulatory proteins and serves as a scaffold for the assembly of a functional preinitiation complex with RNA polymerase II and the general transcription factors.</text>
</comment>
<evidence type="ECO:0000256" key="10">
    <source>
        <dbReference type="SAM" id="MobiDB-lite"/>
    </source>
</evidence>
<protein>
    <recommendedName>
        <fullName evidence="3 9">Mediator of RNA polymerase II transcription subunit 19</fullName>
    </recommendedName>
    <alternativeName>
        <fullName evidence="8 9">Mediator complex subunit 19</fullName>
    </alternativeName>
</protein>
<dbReference type="Pfam" id="PF08633">
    <property type="entry name" value="Rox3"/>
    <property type="match status" value="1"/>
</dbReference>
<dbReference type="Proteomes" id="UP001309876">
    <property type="component" value="Unassembled WGS sequence"/>
</dbReference>
<name>A0AAN7T425_9EURO</name>
<comment type="subunit">
    <text evidence="9">Component of the Mediator complex.</text>
</comment>
<feature type="region of interest" description="Disordered" evidence="10">
    <location>
        <begin position="1"/>
        <end position="165"/>
    </location>
</feature>
<feature type="compositionally biased region" description="Basic and acidic residues" evidence="10">
    <location>
        <begin position="370"/>
        <end position="383"/>
    </location>
</feature>